<dbReference type="PANTHER" id="PTHR46797:SF23">
    <property type="entry name" value="HTH-TYPE TRANSCRIPTIONAL REGULATOR SUTR"/>
    <property type="match status" value="1"/>
</dbReference>
<keyword evidence="5" id="KW-0614">Plasmid</keyword>
<dbReference type="Gene3D" id="1.10.260.40">
    <property type="entry name" value="lambda repressor-like DNA-binding domains"/>
    <property type="match status" value="1"/>
</dbReference>
<dbReference type="Proteomes" id="UP000240506">
    <property type="component" value="Plasmid pWMBT7"/>
</dbReference>
<dbReference type="RefSeq" id="WP_107881387.1">
    <property type="nucleotide sequence ID" value="NZ_CM009684.1"/>
</dbReference>
<feature type="domain" description="HTH cro/C1-type" evidence="4">
    <location>
        <begin position="17"/>
        <end position="71"/>
    </location>
</feature>
<evidence type="ECO:0000256" key="2">
    <source>
        <dbReference type="ARBA" id="ARBA00023125"/>
    </source>
</evidence>
<evidence type="ECO:0000256" key="1">
    <source>
        <dbReference type="ARBA" id="ARBA00023015"/>
    </source>
</evidence>
<dbReference type="SMART" id="SM00530">
    <property type="entry name" value="HTH_XRE"/>
    <property type="match status" value="1"/>
</dbReference>
<evidence type="ECO:0000259" key="4">
    <source>
        <dbReference type="PROSITE" id="PS50943"/>
    </source>
</evidence>
<dbReference type="PANTHER" id="PTHR46797">
    <property type="entry name" value="HTH-TYPE TRANSCRIPTIONAL REGULATOR"/>
    <property type="match status" value="1"/>
</dbReference>
<keyword evidence="3" id="KW-0804">Transcription</keyword>
<evidence type="ECO:0000256" key="3">
    <source>
        <dbReference type="ARBA" id="ARBA00023163"/>
    </source>
</evidence>
<dbReference type="InterPro" id="IPR010982">
    <property type="entry name" value="Lambda_DNA-bd_dom_sf"/>
</dbReference>
<protein>
    <submittedName>
        <fullName evidence="5">XRE family transcriptional regulator</fullName>
    </submittedName>
</protein>
<geneLocation type="plasmid" evidence="5 6">
    <name>pWMBT7</name>
</geneLocation>
<dbReference type="InterPro" id="IPR050807">
    <property type="entry name" value="TransReg_Diox_bact_type"/>
</dbReference>
<dbReference type="PROSITE" id="PS50943">
    <property type="entry name" value="HTH_CROC1"/>
    <property type="match status" value="1"/>
</dbReference>
<name>A0ABX5HZ31_9GAMM</name>
<accession>A0ABX5HZ31</accession>
<evidence type="ECO:0000313" key="6">
    <source>
        <dbReference type="Proteomes" id="UP000240506"/>
    </source>
</evidence>
<dbReference type="SUPFAM" id="SSF47413">
    <property type="entry name" value="lambda repressor-like DNA-binding domains"/>
    <property type="match status" value="1"/>
</dbReference>
<dbReference type="InterPro" id="IPR001387">
    <property type="entry name" value="Cro/C1-type_HTH"/>
</dbReference>
<comment type="caution">
    <text evidence="5">The sequence shown here is derived from an EMBL/GenBank/DDBJ whole genome shotgun (WGS) entry which is preliminary data.</text>
</comment>
<evidence type="ECO:0000313" key="5">
    <source>
        <dbReference type="EMBL" id="PTA51826.1"/>
    </source>
</evidence>
<reference evidence="5 6" key="1">
    <citation type="submission" date="2018-04" db="EMBL/GenBank/DDBJ databases">
        <title>Genomic sequence of a freshwater isolate of Shewanella morhuae.</title>
        <authorList>
            <person name="Castillo D.E."/>
            <person name="Gram L."/>
        </authorList>
    </citation>
    <scope>NUCLEOTIDE SEQUENCE [LARGE SCALE GENOMIC DNA]</scope>
    <source>
        <strain evidence="5 6">CW7</strain>
        <plasmid evidence="5 6">pWMBT7</plasmid>
    </source>
</reference>
<dbReference type="Pfam" id="PF01381">
    <property type="entry name" value="HTH_3"/>
    <property type="match status" value="1"/>
</dbReference>
<keyword evidence="2" id="KW-0238">DNA-binding</keyword>
<gene>
    <name evidence="5" type="ORF">C9I43_00345</name>
</gene>
<keyword evidence="6" id="KW-1185">Reference proteome</keyword>
<dbReference type="EMBL" id="PYSG01000001">
    <property type="protein sequence ID" value="PTA51826.1"/>
    <property type="molecule type" value="Genomic_DNA"/>
</dbReference>
<proteinExistence type="predicted"/>
<keyword evidence="1" id="KW-0805">Transcription regulation</keyword>
<sequence>MKNIINTSITITFGTKIRELRKSRGLSQESLADLAELDRSYIGGVERGDRNISLINIQKLSIALNVNIAEFFKELND</sequence>
<dbReference type="CDD" id="cd00093">
    <property type="entry name" value="HTH_XRE"/>
    <property type="match status" value="1"/>
</dbReference>
<organism evidence="5 6">
    <name type="scientific">Shewanella morhuae</name>
    <dbReference type="NCBI Taxonomy" id="365591"/>
    <lineage>
        <taxon>Bacteria</taxon>
        <taxon>Pseudomonadati</taxon>
        <taxon>Pseudomonadota</taxon>
        <taxon>Gammaproteobacteria</taxon>
        <taxon>Alteromonadales</taxon>
        <taxon>Shewanellaceae</taxon>
        <taxon>Shewanella</taxon>
    </lineage>
</organism>